<gene>
    <name evidence="2" type="ORF">DERYTH_LOCUS22093</name>
</gene>
<evidence type="ECO:0000313" key="2">
    <source>
        <dbReference type="EMBL" id="CAG8794567.1"/>
    </source>
</evidence>
<name>A0A9N9JUS7_9GLOM</name>
<dbReference type="EMBL" id="CAJVPY010029756">
    <property type="protein sequence ID" value="CAG8794567.1"/>
    <property type="molecule type" value="Genomic_DNA"/>
</dbReference>
<keyword evidence="3" id="KW-1185">Reference proteome</keyword>
<feature type="transmembrane region" description="Helical" evidence="1">
    <location>
        <begin position="15"/>
        <end position="34"/>
    </location>
</feature>
<organism evidence="2 3">
    <name type="scientific">Dentiscutata erythropus</name>
    <dbReference type="NCBI Taxonomy" id="1348616"/>
    <lineage>
        <taxon>Eukaryota</taxon>
        <taxon>Fungi</taxon>
        <taxon>Fungi incertae sedis</taxon>
        <taxon>Mucoromycota</taxon>
        <taxon>Glomeromycotina</taxon>
        <taxon>Glomeromycetes</taxon>
        <taxon>Diversisporales</taxon>
        <taxon>Gigasporaceae</taxon>
        <taxon>Dentiscutata</taxon>
    </lineage>
</organism>
<keyword evidence="1" id="KW-1133">Transmembrane helix</keyword>
<protein>
    <submittedName>
        <fullName evidence="2">17228_t:CDS:1</fullName>
    </submittedName>
</protein>
<proteinExistence type="predicted"/>
<evidence type="ECO:0000256" key="1">
    <source>
        <dbReference type="SAM" id="Phobius"/>
    </source>
</evidence>
<accession>A0A9N9JUS7</accession>
<dbReference type="Proteomes" id="UP000789405">
    <property type="component" value="Unassembled WGS sequence"/>
</dbReference>
<keyword evidence="1" id="KW-0472">Membrane</keyword>
<sequence>MSLRTKAANIAHKTTVLTLCGLTIFGFVEVGILFNRRVAQSRELATRRELNKLSQEITSESTLSGIDDNKSSES</sequence>
<reference evidence="2" key="1">
    <citation type="submission" date="2021-06" db="EMBL/GenBank/DDBJ databases">
        <authorList>
            <person name="Kallberg Y."/>
            <person name="Tangrot J."/>
            <person name="Rosling A."/>
        </authorList>
    </citation>
    <scope>NUCLEOTIDE SEQUENCE</scope>
    <source>
        <strain evidence="2">MA453B</strain>
    </source>
</reference>
<evidence type="ECO:0000313" key="3">
    <source>
        <dbReference type="Proteomes" id="UP000789405"/>
    </source>
</evidence>
<dbReference type="AlphaFoldDB" id="A0A9N9JUS7"/>
<keyword evidence="1" id="KW-0812">Transmembrane</keyword>
<comment type="caution">
    <text evidence="2">The sequence shown here is derived from an EMBL/GenBank/DDBJ whole genome shotgun (WGS) entry which is preliminary data.</text>
</comment>
<dbReference type="OrthoDB" id="2359716at2759"/>